<keyword evidence="6 9" id="KW-1133">Transmembrane helix</keyword>
<keyword evidence="5" id="KW-0769">Symport</keyword>
<dbReference type="Proteomes" id="UP000228754">
    <property type="component" value="Unassembled WGS sequence"/>
</dbReference>
<dbReference type="PANTHER" id="PTHR10283:SF82">
    <property type="entry name" value="SOLUTE CARRIER FAMILY 13 MEMBER 2"/>
    <property type="match status" value="1"/>
</dbReference>
<comment type="similarity">
    <text evidence="2">Belongs to the SLC13A/DASS transporter (TC 2.A.47) family. NADC subfamily.</text>
</comment>
<accession>A0A2A5IZX6</accession>
<feature type="transmembrane region" description="Helical" evidence="9">
    <location>
        <begin position="368"/>
        <end position="391"/>
    </location>
</feature>
<evidence type="ECO:0000256" key="5">
    <source>
        <dbReference type="ARBA" id="ARBA00022847"/>
    </source>
</evidence>
<organism evidence="10 11">
    <name type="scientific">Bacillus pumilus</name>
    <name type="common">Bacillus mesentericus</name>
    <dbReference type="NCBI Taxonomy" id="1408"/>
    <lineage>
        <taxon>Bacteria</taxon>
        <taxon>Bacillati</taxon>
        <taxon>Bacillota</taxon>
        <taxon>Bacilli</taxon>
        <taxon>Bacillales</taxon>
        <taxon>Bacillaceae</taxon>
        <taxon>Bacillus</taxon>
    </lineage>
</organism>
<evidence type="ECO:0000256" key="6">
    <source>
        <dbReference type="ARBA" id="ARBA00022989"/>
    </source>
</evidence>
<evidence type="ECO:0000313" key="10">
    <source>
        <dbReference type="EMBL" id="PCK22676.1"/>
    </source>
</evidence>
<dbReference type="GO" id="GO:0008514">
    <property type="term" value="F:organic anion transmembrane transporter activity"/>
    <property type="evidence" value="ECO:0007669"/>
    <property type="project" value="UniProtKB-ARBA"/>
</dbReference>
<dbReference type="GO" id="GO:0015293">
    <property type="term" value="F:symporter activity"/>
    <property type="evidence" value="ECO:0007669"/>
    <property type="project" value="UniProtKB-KW"/>
</dbReference>
<comment type="subcellular location">
    <subcellularLocation>
        <location evidence="1">Membrane</location>
        <topology evidence="1">Multi-pass membrane protein</topology>
    </subcellularLocation>
</comment>
<dbReference type="PANTHER" id="PTHR10283">
    <property type="entry name" value="SOLUTE CARRIER FAMILY 13 MEMBER"/>
    <property type="match status" value="1"/>
</dbReference>
<feature type="transmembrane region" description="Helical" evidence="9">
    <location>
        <begin position="6"/>
        <end position="26"/>
    </location>
</feature>
<protein>
    <recommendedName>
        <fullName evidence="3">Sodium-dependent dicarboxylate transporter SdcS</fullName>
    </recommendedName>
    <alternativeName>
        <fullName evidence="8">Na(+)/dicarboxylate symporter</fullName>
    </alternativeName>
</protein>
<proteinExistence type="inferred from homology"/>
<keyword evidence="7 9" id="KW-0472">Membrane</keyword>
<sequence>MIVYKKVNLTGLVLGPTLFLLILFFISDDELTYAARVVLGITAWTATWWVTEALPIPATSLLPIILLPTLGGLSMEQTSRAYGDPIVFMYMGGFMIAIAIEKWNLHRRMALHILKIIGTRSDRIVLGVMIATAFLSMWISNAATALMMLPVALAVIKEVKTNEILSGASLDRFSKSILLSVAYSASIGGLATLVGSVPNAVFAAMSKKLLDRDIMFFEWFLFGFPIAIVLLILLFLYLTKIQFKVEHTGEMSVAFIKKGLEDLGKMKQEEKWVFAVFLMTAFLWIFKIFLFGGFTVSDTSIAIFGAVLLFLIPATNGERILEWQDMKQLPWGLLLLFGGGLSLATGFAETNLTGWIGENLQHLNGLSYLMLLIILTGAILFMTEIMSNTAVANMIIPITVGLGLAIGIEPYGLMAAAALASSCAFMLPISTPPNAAVFSADVLKISVMVKVGFWLNIISIIAIVLAVYFWLPIVLKS</sequence>
<feature type="transmembrane region" description="Helical" evidence="9">
    <location>
        <begin position="217"/>
        <end position="238"/>
    </location>
</feature>
<evidence type="ECO:0000256" key="7">
    <source>
        <dbReference type="ARBA" id="ARBA00023136"/>
    </source>
</evidence>
<comment type="caution">
    <text evidence="10">The sequence shown here is derived from an EMBL/GenBank/DDBJ whole genome shotgun (WGS) entry which is preliminary data.</text>
</comment>
<evidence type="ECO:0000256" key="4">
    <source>
        <dbReference type="ARBA" id="ARBA00022692"/>
    </source>
</evidence>
<evidence type="ECO:0000256" key="1">
    <source>
        <dbReference type="ARBA" id="ARBA00004141"/>
    </source>
</evidence>
<feature type="transmembrane region" description="Helical" evidence="9">
    <location>
        <begin position="300"/>
        <end position="317"/>
    </location>
</feature>
<dbReference type="EMBL" id="NKHG01000020">
    <property type="protein sequence ID" value="PCK22676.1"/>
    <property type="molecule type" value="Genomic_DNA"/>
</dbReference>
<feature type="transmembrane region" description="Helical" evidence="9">
    <location>
        <begin position="56"/>
        <end position="75"/>
    </location>
</feature>
<feature type="transmembrane region" description="Helical" evidence="9">
    <location>
        <begin position="272"/>
        <end position="294"/>
    </location>
</feature>
<keyword evidence="5" id="KW-0813">Transport</keyword>
<dbReference type="GO" id="GO:1905039">
    <property type="term" value="P:carboxylic acid transmembrane transport"/>
    <property type="evidence" value="ECO:0007669"/>
    <property type="project" value="UniProtKB-ARBA"/>
</dbReference>
<dbReference type="GO" id="GO:0005886">
    <property type="term" value="C:plasma membrane"/>
    <property type="evidence" value="ECO:0007669"/>
    <property type="project" value="TreeGrafter"/>
</dbReference>
<dbReference type="Pfam" id="PF00939">
    <property type="entry name" value="Na_sulph_symp"/>
    <property type="match status" value="1"/>
</dbReference>
<feature type="transmembrane region" description="Helical" evidence="9">
    <location>
        <begin position="451"/>
        <end position="471"/>
    </location>
</feature>
<feature type="transmembrane region" description="Helical" evidence="9">
    <location>
        <begin position="329"/>
        <end position="348"/>
    </location>
</feature>
<gene>
    <name evidence="10" type="ORF">CEY02_03510</name>
</gene>
<feature type="transmembrane region" description="Helical" evidence="9">
    <location>
        <begin position="125"/>
        <end position="156"/>
    </location>
</feature>
<feature type="transmembrane region" description="Helical" evidence="9">
    <location>
        <begin position="411"/>
        <end position="431"/>
    </location>
</feature>
<dbReference type="InterPro" id="IPR001898">
    <property type="entry name" value="SLC13A/DASS"/>
</dbReference>
<evidence type="ECO:0000313" key="11">
    <source>
        <dbReference type="Proteomes" id="UP000228754"/>
    </source>
</evidence>
<dbReference type="NCBIfam" id="TIGR00785">
    <property type="entry name" value="dass"/>
    <property type="match status" value="1"/>
</dbReference>
<feature type="transmembrane region" description="Helical" evidence="9">
    <location>
        <begin position="87"/>
        <end position="105"/>
    </location>
</feature>
<dbReference type="OrthoDB" id="9766267at2"/>
<dbReference type="AlphaFoldDB" id="A0A2A5IZX6"/>
<evidence type="ECO:0000256" key="9">
    <source>
        <dbReference type="SAM" id="Phobius"/>
    </source>
</evidence>
<reference evidence="10 11" key="1">
    <citation type="submission" date="2017-06" db="EMBL/GenBank/DDBJ databases">
        <title>Draft Genome Sequence of Bacillus sp Strain 36R Isolated from saline sediment at Atanasia, Sonora, Mexico.</title>
        <authorList>
            <person name="Sanchez Diaz R."/>
            <person name="Quiroz Macias M.E."/>
            <person name="Ibarra Gamez J.C."/>
            <person name="Enciso Ibarra J."/>
            <person name="Gomez Gil B."/>
            <person name="Galaviz Silva L."/>
        </authorList>
    </citation>
    <scope>NUCLEOTIDE SEQUENCE [LARGE SCALE GENOMIC DNA]</scope>
    <source>
        <strain evidence="10 11">36R_ATNSAL</strain>
    </source>
</reference>
<name>A0A2A5IZX6_BACPU</name>
<feature type="transmembrane region" description="Helical" evidence="9">
    <location>
        <begin position="177"/>
        <end position="197"/>
    </location>
</feature>
<keyword evidence="4 9" id="KW-0812">Transmembrane</keyword>
<evidence type="ECO:0000256" key="8">
    <source>
        <dbReference type="ARBA" id="ARBA00031174"/>
    </source>
</evidence>
<evidence type="ECO:0000256" key="2">
    <source>
        <dbReference type="ARBA" id="ARBA00006772"/>
    </source>
</evidence>
<evidence type="ECO:0000256" key="3">
    <source>
        <dbReference type="ARBA" id="ARBA00020150"/>
    </source>
</evidence>